<dbReference type="AlphaFoldDB" id="A0A378JL21"/>
<dbReference type="InterPro" id="IPR041893">
    <property type="entry name" value="ArdA_dom3"/>
</dbReference>
<dbReference type="Gene3D" id="1.10.10.1190">
    <property type="entry name" value="Antirestriction protein ArdA, domain 3"/>
    <property type="match status" value="1"/>
</dbReference>
<dbReference type="Pfam" id="PF07275">
    <property type="entry name" value="ArdA"/>
    <property type="match status" value="1"/>
</dbReference>
<evidence type="ECO:0000313" key="2">
    <source>
        <dbReference type="Proteomes" id="UP000254794"/>
    </source>
</evidence>
<dbReference type="OrthoDB" id="944647at2"/>
<dbReference type="Proteomes" id="UP000254794">
    <property type="component" value="Unassembled WGS sequence"/>
</dbReference>
<sequence length="168" mass="19071">MLTPSIYVACLASYNHGILHGAWINANQHADEISDEIQTMLAKSTVEEAGDYALHDYEGFGNIHLSEYEDIKTISRYADFIATYSKLGQALIVDVGFEEAVLMMNECYLGAYDSEVDFAWHILEECYSHAIPDNLISYFDCEAFARDLFLSDYYSVEANGEIHVFSRY</sequence>
<name>A0A378JL21_9GAMM</name>
<evidence type="ECO:0000313" key="1">
    <source>
        <dbReference type="EMBL" id="STX50909.1"/>
    </source>
</evidence>
<dbReference type="EMBL" id="UGOD01000001">
    <property type="protein sequence ID" value="STX50909.1"/>
    <property type="molecule type" value="Genomic_DNA"/>
</dbReference>
<accession>A0A378JL21</accession>
<dbReference type="Gene3D" id="3.10.20.480">
    <property type="entry name" value="Antirestriction protein ArdA, domain 1"/>
    <property type="match status" value="1"/>
</dbReference>
<keyword evidence="2" id="KW-1185">Reference proteome</keyword>
<gene>
    <name evidence="1" type="ORF">NCTC13316_00998</name>
</gene>
<dbReference type="RefSeq" id="WP_115330582.1">
    <property type="nucleotide sequence ID" value="NZ_CAAAHP010000007.1"/>
</dbReference>
<dbReference type="InterPro" id="IPR009899">
    <property type="entry name" value="ArdA"/>
</dbReference>
<organism evidence="1 2">
    <name type="scientific">Legionella busanensis</name>
    <dbReference type="NCBI Taxonomy" id="190655"/>
    <lineage>
        <taxon>Bacteria</taxon>
        <taxon>Pseudomonadati</taxon>
        <taxon>Pseudomonadota</taxon>
        <taxon>Gammaproteobacteria</taxon>
        <taxon>Legionellales</taxon>
        <taxon>Legionellaceae</taxon>
        <taxon>Legionella</taxon>
    </lineage>
</organism>
<reference evidence="1 2" key="1">
    <citation type="submission" date="2018-06" db="EMBL/GenBank/DDBJ databases">
        <authorList>
            <consortium name="Pathogen Informatics"/>
            <person name="Doyle S."/>
        </authorList>
    </citation>
    <scope>NUCLEOTIDE SEQUENCE [LARGE SCALE GENOMIC DNA]</scope>
    <source>
        <strain evidence="1 2">NCTC13316</strain>
    </source>
</reference>
<proteinExistence type="predicted"/>
<protein>
    <submittedName>
        <fullName evidence="1">Antirestriction protein</fullName>
    </submittedName>
</protein>
<dbReference type="InterPro" id="IPR041895">
    <property type="entry name" value="ArdA_dom1"/>
</dbReference>